<dbReference type="Pfam" id="PF01863">
    <property type="entry name" value="YgjP-like"/>
    <property type="match status" value="1"/>
</dbReference>
<protein>
    <recommendedName>
        <fullName evidence="1">YgjP-like metallopeptidase domain-containing protein</fullName>
    </recommendedName>
</protein>
<evidence type="ECO:0000259" key="1">
    <source>
        <dbReference type="Pfam" id="PF01863"/>
    </source>
</evidence>
<dbReference type="InterPro" id="IPR053136">
    <property type="entry name" value="UTP_pyrophosphatase-like"/>
</dbReference>
<dbReference type="Proteomes" id="UP000182360">
    <property type="component" value="Unassembled WGS sequence"/>
</dbReference>
<evidence type="ECO:0000313" key="3">
    <source>
        <dbReference type="Proteomes" id="UP000182360"/>
    </source>
</evidence>
<dbReference type="Gene3D" id="3.30.2010.10">
    <property type="entry name" value="Metalloproteases ('zincins'), catalytic domain"/>
    <property type="match status" value="1"/>
</dbReference>
<dbReference type="AlphaFoldDB" id="A0A1H9A5I6"/>
<accession>A0A1H9A5I6</accession>
<dbReference type="OrthoDB" id="9811177at2"/>
<evidence type="ECO:0000313" key="2">
    <source>
        <dbReference type="EMBL" id="SEP71258.1"/>
    </source>
</evidence>
<dbReference type="InterPro" id="IPR002725">
    <property type="entry name" value="YgjP-like_metallopeptidase"/>
</dbReference>
<organism evidence="2 3">
    <name type="scientific">Treponema bryantii</name>
    <dbReference type="NCBI Taxonomy" id="163"/>
    <lineage>
        <taxon>Bacteria</taxon>
        <taxon>Pseudomonadati</taxon>
        <taxon>Spirochaetota</taxon>
        <taxon>Spirochaetia</taxon>
        <taxon>Spirochaetales</taxon>
        <taxon>Treponemataceae</taxon>
        <taxon>Treponema</taxon>
    </lineage>
</organism>
<sequence>MSLESRTIFVTDKNNEPQKLTYELERKRVKNINLRIRSNETLFVSASPLVAVKNIDDFILSKSDFILKSLNRFSEKRKWEIDNKKYVSGESFYLLGKQMRLIVKQAHQNLVEEDGIYITLACKHSDDYLLKKRLIEKFFCLRCYEEFNKIIERCYPLFKKYKVPYPNLKIRRMKTRWGSCIPSKKQITLNENLIHFSERCIESVVIHEFCHFRYPNHSKEFYNFMTILMPDWKERKKELDETVLN</sequence>
<dbReference type="RefSeq" id="WP_074640048.1">
    <property type="nucleotide sequence ID" value="NZ_FOFU01000001.1"/>
</dbReference>
<keyword evidence="3" id="KW-1185">Reference proteome</keyword>
<dbReference type="PANTHER" id="PTHR30399:SF1">
    <property type="entry name" value="UTP PYROPHOSPHATASE"/>
    <property type="match status" value="1"/>
</dbReference>
<reference evidence="2 3" key="1">
    <citation type="submission" date="2016-10" db="EMBL/GenBank/DDBJ databases">
        <authorList>
            <person name="de Groot N.N."/>
        </authorList>
    </citation>
    <scope>NUCLEOTIDE SEQUENCE [LARGE SCALE GENOMIC DNA]</scope>
    <source>
        <strain evidence="2 3">B25</strain>
    </source>
</reference>
<gene>
    <name evidence="2" type="ORF">SAMN04487977_101193</name>
</gene>
<feature type="domain" description="YgjP-like metallopeptidase" evidence="1">
    <location>
        <begin position="30"/>
        <end position="241"/>
    </location>
</feature>
<dbReference type="CDD" id="cd07344">
    <property type="entry name" value="M48_yhfN_like"/>
    <property type="match status" value="1"/>
</dbReference>
<dbReference type="PANTHER" id="PTHR30399">
    <property type="entry name" value="UNCHARACTERIZED PROTEIN YGJP"/>
    <property type="match status" value="1"/>
</dbReference>
<dbReference type="EMBL" id="FOFU01000001">
    <property type="protein sequence ID" value="SEP71258.1"/>
    <property type="molecule type" value="Genomic_DNA"/>
</dbReference>
<proteinExistence type="predicted"/>
<name>A0A1H9A5I6_9SPIR</name>